<gene>
    <name evidence="7" type="ORF">D1345_10145</name>
</gene>
<dbReference type="EMBL" id="CP031968">
    <property type="protein sequence ID" value="AXT46528.1"/>
    <property type="molecule type" value="Genomic_DNA"/>
</dbReference>
<dbReference type="RefSeq" id="WP_118267540.1">
    <property type="nucleotide sequence ID" value="NZ_CP031968.1"/>
</dbReference>
<organism evidence="7 8">
    <name type="scientific">Chromobacterium rhizoryzae</name>
    <dbReference type="NCBI Taxonomy" id="1778675"/>
    <lineage>
        <taxon>Bacteria</taxon>
        <taxon>Pseudomonadati</taxon>
        <taxon>Pseudomonadota</taxon>
        <taxon>Betaproteobacteria</taxon>
        <taxon>Neisseriales</taxon>
        <taxon>Chromobacteriaceae</taxon>
        <taxon>Chromobacterium</taxon>
    </lineage>
</organism>
<evidence type="ECO:0000256" key="5">
    <source>
        <dbReference type="ARBA" id="ARBA00023239"/>
    </source>
</evidence>
<dbReference type="Pfam" id="PF03536">
    <property type="entry name" value="VRP3"/>
    <property type="match status" value="1"/>
</dbReference>
<comment type="similarity">
    <text evidence="2">Belongs to the phosphothreonine lyase family.</text>
</comment>
<dbReference type="KEGG" id="crz:D1345_10145"/>
<keyword evidence="3" id="KW-0964">Secreted</keyword>
<keyword evidence="5 7" id="KW-0456">Lyase</keyword>
<keyword evidence="8" id="KW-1185">Reference proteome</keyword>
<evidence type="ECO:0000313" key="8">
    <source>
        <dbReference type="Proteomes" id="UP000259465"/>
    </source>
</evidence>
<evidence type="ECO:0000256" key="6">
    <source>
        <dbReference type="SAM" id="MobiDB-lite"/>
    </source>
</evidence>
<proteinExistence type="inferred from homology"/>
<dbReference type="GO" id="GO:0005576">
    <property type="term" value="C:extracellular region"/>
    <property type="evidence" value="ECO:0007669"/>
    <property type="project" value="UniProtKB-SubCell"/>
</dbReference>
<keyword evidence="4" id="KW-0843">Virulence</keyword>
<name>A0AAD0RXG4_9NEIS</name>
<dbReference type="AlphaFoldDB" id="A0AAD0RXG4"/>
<protein>
    <submittedName>
        <fullName evidence="7">Type III secretion system effector phosphothreonine lyase</fullName>
    </submittedName>
</protein>
<evidence type="ECO:0000256" key="3">
    <source>
        <dbReference type="ARBA" id="ARBA00022525"/>
    </source>
</evidence>
<dbReference type="GO" id="GO:0016829">
    <property type="term" value="F:lyase activity"/>
    <property type="evidence" value="ECO:0007669"/>
    <property type="project" value="UniProtKB-KW"/>
</dbReference>
<evidence type="ECO:0000313" key="7">
    <source>
        <dbReference type="EMBL" id="AXT46528.1"/>
    </source>
</evidence>
<evidence type="ECO:0000256" key="2">
    <source>
        <dbReference type="ARBA" id="ARBA00009168"/>
    </source>
</evidence>
<accession>A0AAD0RXG4</accession>
<comment type="subcellular location">
    <subcellularLocation>
        <location evidence="1">Secreted</location>
    </subcellularLocation>
</comment>
<feature type="region of interest" description="Disordered" evidence="6">
    <location>
        <begin position="1"/>
        <end position="31"/>
    </location>
</feature>
<dbReference type="Gene3D" id="3.30.2430.10">
    <property type="entry name" value="phosphothreonine lyase"/>
    <property type="match status" value="1"/>
</dbReference>
<evidence type="ECO:0000256" key="4">
    <source>
        <dbReference type="ARBA" id="ARBA00023026"/>
    </source>
</evidence>
<dbReference type="InterPro" id="IPR038498">
    <property type="entry name" value="OspF/SpvC_sf"/>
</dbReference>
<dbReference type="NCBIfam" id="NF011781">
    <property type="entry name" value="PRK15245.1"/>
    <property type="match status" value="1"/>
</dbReference>
<reference evidence="7 8" key="1">
    <citation type="submission" date="2018-08" db="EMBL/GenBank/DDBJ databases">
        <title>Complete genome sequence of JP2-74.</title>
        <authorList>
            <person name="Wu L."/>
        </authorList>
    </citation>
    <scope>NUCLEOTIDE SEQUENCE [LARGE SCALE GENOMIC DNA]</scope>
    <source>
        <strain evidence="7 8">JP2-74</strain>
    </source>
</reference>
<dbReference type="Proteomes" id="UP000259465">
    <property type="component" value="Chromosome"/>
</dbReference>
<feature type="compositionally biased region" description="Low complexity" evidence="6">
    <location>
        <begin position="19"/>
        <end position="30"/>
    </location>
</feature>
<evidence type="ECO:0000256" key="1">
    <source>
        <dbReference type="ARBA" id="ARBA00004613"/>
    </source>
</evidence>
<dbReference type="InterPro" id="IPR003519">
    <property type="entry name" value="OspF/SpvC"/>
</dbReference>
<sequence length="241" mass="26703">MPIQRPGLKLNLPPLNMGAPAASAPAPSSADHLRANMEGLRQQVRAMPPADFREAQHAPDYAGMRQSGFACMSHGFMLSSGGQDVFMHARREQAQNQGEFAGDKFHLSVRRDLVPQAFQALSGLLFSESSPIDKWKVTDIERAGPEARVGAGAQLTLYVKPDGADSQYSAQGLSQVRQFVERLETTLAEHGIEPGQHPESDVRPEHWRYASYRNELRSGREGCDAQSQALREEPFYRLMTE</sequence>
<dbReference type="PRINTS" id="PR01342">
    <property type="entry name" value="SALVRPPROT"/>
</dbReference>